<dbReference type="FunFam" id="4.10.280.10:FF:000010">
    <property type="entry name" value="Scleraxis bHLH transcription factor"/>
    <property type="match status" value="1"/>
</dbReference>
<accession>A0A3B3Q9Q2</accession>
<evidence type="ECO:0000259" key="7">
    <source>
        <dbReference type="PROSITE" id="PS50888"/>
    </source>
</evidence>
<keyword evidence="9" id="KW-1185">Reference proteome</keyword>
<proteinExistence type="predicted"/>
<protein>
    <submittedName>
        <fullName evidence="8">Si:ch211-246m6.4</fullName>
    </submittedName>
</protein>
<dbReference type="GO" id="GO:0000981">
    <property type="term" value="F:DNA-binding transcription factor activity, RNA polymerase II-specific"/>
    <property type="evidence" value="ECO:0007669"/>
    <property type="project" value="TreeGrafter"/>
</dbReference>
<evidence type="ECO:0000256" key="5">
    <source>
        <dbReference type="ARBA" id="ARBA00023242"/>
    </source>
</evidence>
<dbReference type="InterPro" id="IPR036638">
    <property type="entry name" value="HLH_DNA-bd_sf"/>
</dbReference>
<keyword evidence="2" id="KW-0805">Transcription regulation</keyword>
<dbReference type="AlphaFoldDB" id="A0A3B3Q9Q2"/>
<dbReference type="GO" id="GO:0032502">
    <property type="term" value="P:developmental process"/>
    <property type="evidence" value="ECO:0007669"/>
    <property type="project" value="TreeGrafter"/>
</dbReference>
<dbReference type="GO" id="GO:0046983">
    <property type="term" value="F:protein dimerization activity"/>
    <property type="evidence" value="ECO:0007669"/>
    <property type="project" value="InterPro"/>
</dbReference>
<dbReference type="GO" id="GO:0000977">
    <property type="term" value="F:RNA polymerase II transcription regulatory region sequence-specific DNA binding"/>
    <property type="evidence" value="ECO:0007669"/>
    <property type="project" value="TreeGrafter"/>
</dbReference>
<keyword evidence="5" id="KW-0539">Nucleus</keyword>
<feature type="compositionally biased region" description="Low complexity" evidence="6">
    <location>
        <begin position="133"/>
        <end position="147"/>
    </location>
</feature>
<dbReference type="PANTHER" id="PTHR23349">
    <property type="entry name" value="BASIC HELIX-LOOP-HELIX TRANSCRIPTION FACTOR, TWIST"/>
    <property type="match status" value="1"/>
</dbReference>
<dbReference type="Gene3D" id="4.10.280.10">
    <property type="entry name" value="Helix-loop-helix DNA-binding domain"/>
    <property type="match status" value="1"/>
</dbReference>
<dbReference type="PANTHER" id="PTHR23349:SF40">
    <property type="entry name" value="BHLH DOMAIN-CONTAINING PROTEIN"/>
    <property type="match status" value="1"/>
</dbReference>
<evidence type="ECO:0000256" key="1">
    <source>
        <dbReference type="ARBA" id="ARBA00004123"/>
    </source>
</evidence>
<dbReference type="GeneTree" id="ENSGT00940000166136"/>
<dbReference type="STRING" id="1676925.ENSPKIP00000002903"/>
<evidence type="ECO:0000256" key="6">
    <source>
        <dbReference type="SAM" id="MobiDB-lite"/>
    </source>
</evidence>
<keyword evidence="4" id="KW-0804">Transcription</keyword>
<organism evidence="8 9">
    <name type="scientific">Paramormyrops kingsleyae</name>
    <dbReference type="NCBI Taxonomy" id="1676925"/>
    <lineage>
        <taxon>Eukaryota</taxon>
        <taxon>Metazoa</taxon>
        <taxon>Chordata</taxon>
        <taxon>Craniata</taxon>
        <taxon>Vertebrata</taxon>
        <taxon>Euteleostomi</taxon>
        <taxon>Actinopterygii</taxon>
        <taxon>Neopterygii</taxon>
        <taxon>Teleostei</taxon>
        <taxon>Osteoglossocephala</taxon>
        <taxon>Osteoglossomorpha</taxon>
        <taxon>Osteoglossiformes</taxon>
        <taxon>Mormyridae</taxon>
        <taxon>Paramormyrops</taxon>
    </lineage>
</organism>
<dbReference type="InterPro" id="IPR050283">
    <property type="entry name" value="E-box_TF_Regulators"/>
</dbReference>
<evidence type="ECO:0000256" key="4">
    <source>
        <dbReference type="ARBA" id="ARBA00023163"/>
    </source>
</evidence>
<dbReference type="SMART" id="SM00353">
    <property type="entry name" value="HLH"/>
    <property type="match status" value="1"/>
</dbReference>
<evidence type="ECO:0000313" key="9">
    <source>
        <dbReference type="Proteomes" id="UP000261540"/>
    </source>
</evidence>
<dbReference type="CDD" id="cd11465">
    <property type="entry name" value="bHLH_TS_scleraxis_like"/>
    <property type="match status" value="1"/>
</dbReference>
<dbReference type="GO" id="GO:0005634">
    <property type="term" value="C:nucleus"/>
    <property type="evidence" value="ECO:0007669"/>
    <property type="project" value="UniProtKB-SubCell"/>
</dbReference>
<dbReference type="Proteomes" id="UP000261540">
    <property type="component" value="Unplaced"/>
</dbReference>
<dbReference type="Ensembl" id="ENSPKIT00000026859.1">
    <property type="protein sequence ID" value="ENSPKIP00000002903.1"/>
    <property type="gene ID" value="ENSPKIG00000020618.1"/>
</dbReference>
<dbReference type="Pfam" id="PF00010">
    <property type="entry name" value="HLH"/>
    <property type="match status" value="1"/>
</dbReference>
<dbReference type="SUPFAM" id="SSF47459">
    <property type="entry name" value="HLH, helix-loop-helix DNA-binding domain"/>
    <property type="match status" value="1"/>
</dbReference>
<dbReference type="PROSITE" id="PS50888">
    <property type="entry name" value="BHLH"/>
    <property type="match status" value="1"/>
</dbReference>
<evidence type="ECO:0000256" key="2">
    <source>
        <dbReference type="ARBA" id="ARBA00023015"/>
    </source>
</evidence>
<keyword evidence="3" id="KW-0238">DNA-binding</keyword>
<reference evidence="8" key="2">
    <citation type="submission" date="2025-09" db="UniProtKB">
        <authorList>
            <consortium name="Ensembl"/>
        </authorList>
    </citation>
    <scope>IDENTIFICATION</scope>
</reference>
<evidence type="ECO:0000256" key="3">
    <source>
        <dbReference type="ARBA" id="ARBA00023125"/>
    </source>
</evidence>
<reference evidence="8" key="1">
    <citation type="submission" date="2025-08" db="UniProtKB">
        <authorList>
            <consortium name="Ensembl"/>
        </authorList>
    </citation>
    <scope>IDENTIFICATION</scope>
</reference>
<dbReference type="InterPro" id="IPR011598">
    <property type="entry name" value="bHLH_dom"/>
</dbReference>
<evidence type="ECO:0000313" key="8">
    <source>
        <dbReference type="Ensembl" id="ENSPKIP00000002903.1"/>
    </source>
</evidence>
<feature type="region of interest" description="Disordered" evidence="6">
    <location>
        <begin position="97"/>
        <end position="185"/>
    </location>
</feature>
<sequence>MPAEFVPALPRNINGWGVDIYKPLIHKNHNRCQSPPPPPWGSTCPLFSRSAWWTAQKGSVIQEMACWPARGGTAPSPPSPDRWQLALGAIFAPGSVTARGGLTQSPLDVRPTMKSAGSEQGGPPSDPDELDSGSESSGRSAGGHSPPSGGGKGERRGSRALRGPVGVSRQRQAANARERDRTHSVNTAFSALRTLIPTEPADRKLSKIETLRLASSYISHLANVLLLGDDCLDGQPPGRRHQRRTCSQAHLYLLLEQPEENGTRRGYSRCSLTDGNGDLEDTYTYVYM</sequence>
<feature type="domain" description="BHLH" evidence="7">
    <location>
        <begin position="169"/>
        <end position="221"/>
    </location>
</feature>
<name>A0A3B3Q9Q2_9TELE</name>
<comment type="subcellular location">
    <subcellularLocation>
        <location evidence="1">Nucleus</location>
    </subcellularLocation>
</comment>